<comment type="function">
    <text evidence="21">Catalyzes conversion of folates to polyglutamate derivatives allowing concentration of folate compounds in the cell and the intracellular retention of these cofactors, which are important substrates for most of the folate-dependent enzymes that are involved in one-carbon transfer reactions involved in purine, pyrimidine and amino acid synthesis.</text>
</comment>
<evidence type="ECO:0000256" key="20">
    <source>
        <dbReference type="ARBA" id="ARBA00047493"/>
    </source>
</evidence>
<dbReference type="AlphaFoldDB" id="A0AAD4KMI2"/>
<evidence type="ECO:0000256" key="16">
    <source>
        <dbReference type="ARBA" id="ARBA00023128"/>
    </source>
</evidence>
<evidence type="ECO:0000256" key="5">
    <source>
        <dbReference type="ARBA" id="ARBA00008276"/>
    </source>
</evidence>
<evidence type="ECO:0000256" key="18">
    <source>
        <dbReference type="ARBA" id="ARBA00030592"/>
    </source>
</evidence>
<evidence type="ECO:0000256" key="23">
    <source>
        <dbReference type="PIRSR" id="PIRSR038895-2"/>
    </source>
</evidence>
<dbReference type="GeneID" id="70241926"/>
<dbReference type="FunFam" id="3.90.190.20:FF:000009">
    <property type="entry name" value="Folylpolyglutamate synthase"/>
    <property type="match status" value="1"/>
</dbReference>
<evidence type="ECO:0000256" key="1">
    <source>
        <dbReference type="ARBA" id="ARBA00004273"/>
    </source>
</evidence>
<dbReference type="NCBIfam" id="TIGR01499">
    <property type="entry name" value="folC"/>
    <property type="match status" value="1"/>
</dbReference>
<evidence type="ECO:0000256" key="3">
    <source>
        <dbReference type="ARBA" id="ARBA00004496"/>
    </source>
</evidence>
<dbReference type="FunFam" id="3.40.1190.10:FF:000009">
    <property type="entry name" value="Folylpolyglutamate synthase"/>
    <property type="match status" value="1"/>
</dbReference>
<comment type="cofactor">
    <cofactor evidence="21">
        <name>a monovalent cation</name>
        <dbReference type="ChEBI" id="CHEBI:60242"/>
    </cofactor>
    <text evidence="21">A monovalent cation.</text>
</comment>
<name>A0AAD4KMI2_9EURO</name>
<dbReference type="RefSeq" id="XP_046069395.1">
    <property type="nucleotide sequence ID" value="XM_046211639.1"/>
</dbReference>
<keyword evidence="9 21" id="KW-0554">One-carbon metabolism</keyword>
<dbReference type="Gene3D" id="3.90.190.20">
    <property type="entry name" value="Mur ligase, C-terminal domain"/>
    <property type="match status" value="1"/>
</dbReference>
<evidence type="ECO:0000256" key="15">
    <source>
        <dbReference type="ARBA" id="ARBA00022842"/>
    </source>
</evidence>
<dbReference type="GO" id="GO:0005829">
    <property type="term" value="C:cytosol"/>
    <property type="evidence" value="ECO:0007669"/>
    <property type="project" value="TreeGrafter"/>
</dbReference>
<feature type="binding site" evidence="23">
    <location>
        <position position="180"/>
    </location>
    <ligand>
        <name>Mg(2+)</name>
        <dbReference type="ChEBI" id="CHEBI:18420"/>
        <label>1</label>
    </ligand>
</feature>
<dbReference type="Proteomes" id="UP001201262">
    <property type="component" value="Unassembled WGS sequence"/>
</dbReference>
<sequence>MAGRTYDDAITALNSLQSNFAIVDAIKKSGGAKNQQAIPEMIEWCKKLGYEPSEFDRLNLIHIAGTKGKGSTSAFISAILTQYISSDDQQATSKGVRKVGLYTSPHLRFARERIKINNTPLSEEQFAKYFFETWDRLEESARVAGIDPSSPGTKPVYFRFLTLMAFHAYLREGVDAAVIECGIGGEYDSTNIIVQPIVSGITSLGIDHVGLLGSTIEEIAWHKSGVMKSGAKVFTSPQPESALEILRKRAQQKGVELVVAQGHPELKKGTSVKLGLDGDFQYMNANVAVGVAAEFLRRRGVEDVPSYTANEPLPEKFRKGLEATRLGGRCETRQEKNISWYIDGGHTLESIRLSSEWFGSHLVTDVGKKQPRVLIFNQQTRDSVALARALYQTLAASLGTEQPFTHAIFCTNVTYKQAGYRPDLVSVNNNASDVANLSVQKTLAASWQDTGSNAETFVFATIEEAVEFVRDLAGKQLPGEAPIKTLVTGSLHLVGGFLDVLETKPGQAAE</sequence>
<evidence type="ECO:0000256" key="17">
    <source>
        <dbReference type="ARBA" id="ARBA00023136"/>
    </source>
</evidence>
<dbReference type="EC" id="6.3.2.17" evidence="6 21"/>
<feature type="binding site" evidence="22">
    <location>
        <position position="343"/>
    </location>
    <ligand>
        <name>ATP</name>
        <dbReference type="ChEBI" id="CHEBI:30616"/>
    </ligand>
</feature>
<dbReference type="GO" id="GO:0005743">
    <property type="term" value="C:mitochondrial inner membrane"/>
    <property type="evidence" value="ECO:0007669"/>
    <property type="project" value="UniProtKB-SubCell"/>
</dbReference>
<dbReference type="InterPro" id="IPR023600">
    <property type="entry name" value="Folylpolyglutamate_synth_euk"/>
</dbReference>
<dbReference type="PIRSF" id="PIRSF038895">
    <property type="entry name" value="FPGS"/>
    <property type="match status" value="1"/>
</dbReference>
<keyword evidence="8" id="KW-0963">Cytoplasm</keyword>
<dbReference type="GO" id="GO:0006730">
    <property type="term" value="P:one-carbon metabolic process"/>
    <property type="evidence" value="ECO:0007669"/>
    <property type="project" value="UniProtKB-KW"/>
</dbReference>
<feature type="binding site" evidence="22">
    <location>
        <position position="329"/>
    </location>
    <ligand>
        <name>ATP</name>
        <dbReference type="ChEBI" id="CHEBI:30616"/>
    </ligand>
</feature>
<evidence type="ECO:0000256" key="12">
    <source>
        <dbReference type="ARBA" id="ARBA00022741"/>
    </source>
</evidence>
<keyword evidence="10 21" id="KW-0436">Ligase</keyword>
<dbReference type="PANTHER" id="PTHR11136:SF5">
    <property type="entry name" value="FOLYLPOLYGLUTAMATE SYNTHASE, MITOCHONDRIAL"/>
    <property type="match status" value="1"/>
</dbReference>
<keyword evidence="17" id="KW-0472">Membrane</keyword>
<evidence type="ECO:0000256" key="10">
    <source>
        <dbReference type="ARBA" id="ARBA00022598"/>
    </source>
</evidence>
<evidence type="ECO:0000256" key="11">
    <source>
        <dbReference type="ARBA" id="ARBA00022723"/>
    </source>
</evidence>
<evidence type="ECO:0000256" key="8">
    <source>
        <dbReference type="ARBA" id="ARBA00022490"/>
    </source>
</evidence>
<keyword evidence="11 23" id="KW-0479">Metal-binding</keyword>
<dbReference type="Gene3D" id="3.40.1190.10">
    <property type="entry name" value="Mur-like, catalytic domain"/>
    <property type="match status" value="1"/>
</dbReference>
<evidence type="ECO:0000256" key="2">
    <source>
        <dbReference type="ARBA" id="ARBA00004305"/>
    </source>
</evidence>
<keyword evidence="13" id="KW-0999">Mitochondrion inner membrane</keyword>
<evidence type="ECO:0000256" key="19">
    <source>
        <dbReference type="ARBA" id="ARBA00030876"/>
    </source>
</evidence>
<keyword evidence="16" id="KW-0496">Mitochondrion</keyword>
<evidence type="ECO:0000256" key="13">
    <source>
        <dbReference type="ARBA" id="ARBA00022792"/>
    </source>
</evidence>
<dbReference type="PANTHER" id="PTHR11136">
    <property type="entry name" value="FOLYLPOLYGLUTAMATE SYNTHASE-RELATED"/>
    <property type="match status" value="1"/>
</dbReference>
<comment type="subcellular location">
    <subcellularLocation>
        <location evidence="3">Cytoplasm</location>
    </subcellularLocation>
    <subcellularLocation>
        <location evidence="1">Mitochondrion inner membrane</location>
    </subcellularLocation>
    <subcellularLocation>
        <location evidence="2">Mitochondrion matrix</location>
    </subcellularLocation>
</comment>
<evidence type="ECO:0000256" key="22">
    <source>
        <dbReference type="PIRSR" id="PIRSR038895-1"/>
    </source>
</evidence>
<feature type="binding site" evidence="23">
    <location>
        <position position="208"/>
    </location>
    <ligand>
        <name>Mg(2+)</name>
        <dbReference type="ChEBI" id="CHEBI:18420"/>
        <label>1</label>
    </ligand>
</feature>
<dbReference type="EMBL" id="JAJTJA010000009">
    <property type="protein sequence ID" value="KAH8693725.1"/>
    <property type="molecule type" value="Genomic_DNA"/>
</dbReference>
<evidence type="ECO:0000256" key="9">
    <source>
        <dbReference type="ARBA" id="ARBA00022563"/>
    </source>
</evidence>
<keyword evidence="25" id="KW-1185">Reference proteome</keyword>
<evidence type="ECO:0000256" key="14">
    <source>
        <dbReference type="ARBA" id="ARBA00022840"/>
    </source>
</evidence>
<reference evidence="24" key="1">
    <citation type="submission" date="2021-12" db="EMBL/GenBank/DDBJ databases">
        <title>Convergent genome expansion in fungi linked to evolution of root-endophyte symbiosis.</title>
        <authorList>
            <consortium name="DOE Joint Genome Institute"/>
            <person name="Ke Y.-H."/>
            <person name="Bonito G."/>
            <person name="Liao H.-L."/>
            <person name="Looney B."/>
            <person name="Rojas-Flechas A."/>
            <person name="Nash J."/>
            <person name="Hameed K."/>
            <person name="Schadt C."/>
            <person name="Martin F."/>
            <person name="Crous P.W."/>
            <person name="Miettinen O."/>
            <person name="Magnuson J.K."/>
            <person name="Labbe J."/>
            <person name="Jacobson D."/>
            <person name="Doktycz M.J."/>
            <person name="Veneault-Fourrey C."/>
            <person name="Kuo A."/>
            <person name="Mondo S."/>
            <person name="Calhoun S."/>
            <person name="Riley R."/>
            <person name="Ohm R."/>
            <person name="LaButti K."/>
            <person name="Andreopoulos B."/>
            <person name="Pangilinan J."/>
            <person name="Nolan M."/>
            <person name="Tritt A."/>
            <person name="Clum A."/>
            <person name="Lipzen A."/>
            <person name="Daum C."/>
            <person name="Barry K."/>
            <person name="Grigoriev I.V."/>
            <person name="Vilgalys R."/>
        </authorList>
    </citation>
    <scope>NUCLEOTIDE SEQUENCE</scope>
    <source>
        <strain evidence="24">PMI_201</strain>
    </source>
</reference>
<dbReference type="GO" id="GO:0005759">
    <property type="term" value="C:mitochondrial matrix"/>
    <property type="evidence" value="ECO:0007669"/>
    <property type="project" value="UniProtKB-SubCell"/>
</dbReference>
<dbReference type="SUPFAM" id="SSF53244">
    <property type="entry name" value="MurD-like peptide ligases, peptide-binding domain"/>
    <property type="match status" value="1"/>
</dbReference>
<keyword evidence="15 23" id="KW-0460">Magnesium</keyword>
<dbReference type="InterPro" id="IPR001645">
    <property type="entry name" value="Folylpolyglutamate_synth"/>
</dbReference>
<dbReference type="InterPro" id="IPR036615">
    <property type="entry name" value="Mur_ligase_C_dom_sf"/>
</dbReference>
<keyword evidence="12 22" id="KW-0547">Nucleotide-binding</keyword>
<comment type="caution">
    <text evidence="24">The sequence shown here is derived from an EMBL/GenBank/DDBJ whole genome shotgun (WGS) entry which is preliminary data.</text>
</comment>
<dbReference type="GO" id="GO:0004326">
    <property type="term" value="F:tetrahydrofolylpolyglutamate synthase activity"/>
    <property type="evidence" value="ECO:0007669"/>
    <property type="project" value="UniProtKB-EC"/>
</dbReference>
<accession>A0AAD4KMI2</accession>
<evidence type="ECO:0000256" key="4">
    <source>
        <dbReference type="ARBA" id="ARBA00005150"/>
    </source>
</evidence>
<evidence type="ECO:0000313" key="24">
    <source>
        <dbReference type="EMBL" id="KAH8693725.1"/>
    </source>
</evidence>
<dbReference type="SUPFAM" id="SSF53623">
    <property type="entry name" value="MurD-like peptide ligases, catalytic domain"/>
    <property type="match status" value="1"/>
</dbReference>
<gene>
    <name evidence="24" type="ORF">BGW36DRAFT_300531</name>
</gene>
<comment type="catalytic activity">
    <reaction evidence="20 21">
        <text>(6S)-5,6,7,8-tetrahydrofolyl-(gamma-L-Glu)(n) + L-glutamate + ATP = (6S)-5,6,7,8-tetrahydrofolyl-(gamma-L-Glu)(n+1) + ADP + phosphate + H(+)</text>
        <dbReference type="Rhea" id="RHEA:10580"/>
        <dbReference type="Rhea" id="RHEA-COMP:14738"/>
        <dbReference type="Rhea" id="RHEA-COMP:14740"/>
        <dbReference type="ChEBI" id="CHEBI:15378"/>
        <dbReference type="ChEBI" id="CHEBI:29985"/>
        <dbReference type="ChEBI" id="CHEBI:30616"/>
        <dbReference type="ChEBI" id="CHEBI:43474"/>
        <dbReference type="ChEBI" id="CHEBI:141005"/>
        <dbReference type="ChEBI" id="CHEBI:456216"/>
        <dbReference type="EC" id="6.3.2.17"/>
    </reaction>
</comment>
<comment type="pathway">
    <text evidence="4 21">Cofactor biosynthesis; tetrahydrofolylpolyglutamate biosynthesis.</text>
</comment>
<comment type="similarity">
    <text evidence="5 21">Belongs to the folylpolyglutamate synthase family.</text>
</comment>
<dbReference type="InterPro" id="IPR018109">
    <property type="entry name" value="Folylpolyglutamate_synth_CS"/>
</dbReference>
<evidence type="ECO:0000256" key="7">
    <source>
        <dbReference type="ARBA" id="ARBA00018660"/>
    </source>
</evidence>
<evidence type="ECO:0000313" key="25">
    <source>
        <dbReference type="Proteomes" id="UP001201262"/>
    </source>
</evidence>
<keyword evidence="14 22" id="KW-0067">ATP-binding</keyword>
<protein>
    <recommendedName>
        <fullName evidence="7 21">Folylpolyglutamate synthase</fullName>
        <ecNumber evidence="6 21">6.3.2.17</ecNumber>
    </recommendedName>
    <alternativeName>
        <fullName evidence="19 21">Folylpoly-gamma-glutamate synthetase</fullName>
    </alternativeName>
    <alternativeName>
        <fullName evidence="18 21">Tetrahydrofolylpolyglutamate synthase</fullName>
    </alternativeName>
</protein>
<proteinExistence type="inferred from homology"/>
<organism evidence="24 25">
    <name type="scientific">Talaromyces proteolyticus</name>
    <dbReference type="NCBI Taxonomy" id="1131652"/>
    <lineage>
        <taxon>Eukaryota</taxon>
        <taxon>Fungi</taxon>
        <taxon>Dikarya</taxon>
        <taxon>Ascomycota</taxon>
        <taxon>Pezizomycotina</taxon>
        <taxon>Eurotiomycetes</taxon>
        <taxon>Eurotiomycetidae</taxon>
        <taxon>Eurotiales</taxon>
        <taxon>Trichocomaceae</taxon>
        <taxon>Talaromyces</taxon>
        <taxon>Talaromyces sect. Bacilispori</taxon>
    </lineage>
</organism>
<dbReference type="PROSITE" id="PS01012">
    <property type="entry name" value="FOLYLPOLYGLU_SYNT_2"/>
    <property type="match status" value="1"/>
</dbReference>
<dbReference type="GO" id="GO:0005524">
    <property type="term" value="F:ATP binding"/>
    <property type="evidence" value="ECO:0007669"/>
    <property type="project" value="UniProtKB-KW"/>
</dbReference>
<evidence type="ECO:0000256" key="21">
    <source>
        <dbReference type="PIRNR" id="PIRNR038895"/>
    </source>
</evidence>
<evidence type="ECO:0000256" key="6">
    <source>
        <dbReference type="ARBA" id="ARBA00013025"/>
    </source>
</evidence>
<dbReference type="GO" id="GO:0046872">
    <property type="term" value="F:metal ion binding"/>
    <property type="evidence" value="ECO:0007669"/>
    <property type="project" value="UniProtKB-KW"/>
</dbReference>
<feature type="binding site" evidence="23">
    <location>
        <position position="104"/>
    </location>
    <ligand>
        <name>Mg(2+)</name>
        <dbReference type="ChEBI" id="CHEBI:18420"/>
        <label>1</label>
    </ligand>
</feature>
<dbReference type="InterPro" id="IPR036565">
    <property type="entry name" value="Mur-like_cat_sf"/>
</dbReference>